<dbReference type="GO" id="GO:1903373">
    <property type="term" value="P:positive regulation of endoplasmic reticulum tubular network organization"/>
    <property type="evidence" value="ECO:0007669"/>
    <property type="project" value="UniProtKB-UniRule"/>
</dbReference>
<keyword evidence="5" id="KW-1185">Reference proteome</keyword>
<keyword evidence="1" id="KW-1133">Transmembrane helix</keyword>
<keyword evidence="1" id="KW-0812">Transmembrane</keyword>
<evidence type="ECO:0000313" key="4">
    <source>
        <dbReference type="EMBL" id="KAF2086690.1"/>
    </source>
</evidence>
<dbReference type="GO" id="GO:0071788">
    <property type="term" value="P:endoplasmic reticulum tubular network maintenance"/>
    <property type="evidence" value="ECO:0007669"/>
    <property type="project" value="UniProtKB-UniRule"/>
</dbReference>
<feature type="transmembrane region" description="Helical" evidence="1">
    <location>
        <begin position="75"/>
        <end position="94"/>
    </location>
</feature>
<feature type="compositionally biased region" description="Basic and acidic residues" evidence="2">
    <location>
        <begin position="343"/>
        <end position="356"/>
    </location>
</feature>
<dbReference type="PANTHER" id="PTHR22166">
    <property type="entry name" value="ENDOPLASMIC RETICULUM JUNCTION FORMATION PROTEIN LUNAPARK"/>
    <property type="match status" value="1"/>
</dbReference>
<feature type="region of interest" description="Disordered" evidence="2">
    <location>
        <begin position="137"/>
        <end position="256"/>
    </location>
</feature>
<dbReference type="Proteomes" id="UP000799776">
    <property type="component" value="Unassembled WGS sequence"/>
</dbReference>
<dbReference type="InterPro" id="IPR040115">
    <property type="entry name" value="Lnp"/>
</dbReference>
<evidence type="ECO:0000313" key="5">
    <source>
        <dbReference type="Proteomes" id="UP000799776"/>
    </source>
</evidence>
<organism evidence="4 5">
    <name type="scientific">Saccharata proteae CBS 121410</name>
    <dbReference type="NCBI Taxonomy" id="1314787"/>
    <lineage>
        <taxon>Eukaryota</taxon>
        <taxon>Fungi</taxon>
        <taxon>Dikarya</taxon>
        <taxon>Ascomycota</taxon>
        <taxon>Pezizomycotina</taxon>
        <taxon>Dothideomycetes</taxon>
        <taxon>Dothideomycetes incertae sedis</taxon>
        <taxon>Botryosphaeriales</taxon>
        <taxon>Saccharataceae</taxon>
        <taxon>Saccharata</taxon>
    </lineage>
</organism>
<evidence type="ECO:0000259" key="3">
    <source>
        <dbReference type="Pfam" id="PF10058"/>
    </source>
</evidence>
<comment type="domain">
    <text evidence="1">The C4-type zinc finger motif is necessary both for its ER three-way tubular junction localization and formation.</text>
</comment>
<feature type="compositionally biased region" description="Low complexity" evidence="2">
    <location>
        <begin position="235"/>
        <end position="254"/>
    </location>
</feature>
<protein>
    <recommendedName>
        <fullName evidence="1">Endoplasmic reticulum junction formation protein lunapark</fullName>
    </recommendedName>
</protein>
<feature type="compositionally biased region" description="Pro residues" evidence="2">
    <location>
        <begin position="196"/>
        <end position="215"/>
    </location>
</feature>
<comment type="function">
    <text evidence="1">Plays a role in determining ER morphology.</text>
</comment>
<keyword evidence="1" id="KW-0472">Membrane</keyword>
<comment type="caution">
    <text evidence="4">The sequence shown here is derived from an EMBL/GenBank/DDBJ whole genome shotgun (WGS) entry which is preliminary data.</text>
</comment>
<gene>
    <name evidence="4" type="ORF">K490DRAFT_43494</name>
</gene>
<comment type="subcellular location">
    <subcellularLocation>
        <location evidence="1">Endoplasmic reticulum membrane</location>
        <topology evidence="1">Multi-pass membrane protein</topology>
    </subcellularLocation>
</comment>
<comment type="similarity">
    <text evidence="1">Belongs to the lunapark family.</text>
</comment>
<keyword evidence="1" id="KW-0862">Zinc</keyword>
<name>A0A9P4HWT6_9PEZI</name>
<keyword evidence="1" id="KW-0479">Metal-binding</keyword>
<evidence type="ECO:0000256" key="2">
    <source>
        <dbReference type="SAM" id="MobiDB-lite"/>
    </source>
</evidence>
<keyword evidence="1" id="KW-0863">Zinc-finger</keyword>
<dbReference type="InterPro" id="IPR019273">
    <property type="entry name" value="Lunapark_Znf"/>
</dbReference>
<evidence type="ECO:0000256" key="1">
    <source>
        <dbReference type="RuleBase" id="RU367073"/>
    </source>
</evidence>
<proteinExistence type="inferred from homology"/>
<dbReference type="GO" id="GO:0008270">
    <property type="term" value="F:zinc ion binding"/>
    <property type="evidence" value="ECO:0007669"/>
    <property type="project" value="UniProtKB-KW"/>
</dbReference>
<dbReference type="GO" id="GO:0098826">
    <property type="term" value="C:endoplasmic reticulum tubular network membrane"/>
    <property type="evidence" value="ECO:0007669"/>
    <property type="project" value="UniProtKB-UniRule"/>
</dbReference>
<feature type="domain" description="Lunapark zinc ribbon" evidence="3">
    <location>
        <begin position="261"/>
        <end position="317"/>
    </location>
</feature>
<feature type="compositionally biased region" description="Low complexity" evidence="2">
    <location>
        <begin position="161"/>
        <end position="178"/>
    </location>
</feature>
<feature type="region of interest" description="Disordered" evidence="2">
    <location>
        <begin position="343"/>
        <end position="407"/>
    </location>
</feature>
<feature type="compositionally biased region" description="Basic residues" evidence="2">
    <location>
        <begin position="398"/>
        <end position="407"/>
    </location>
</feature>
<keyword evidence="1" id="KW-0256">Endoplasmic reticulum</keyword>
<dbReference type="EMBL" id="ML978723">
    <property type="protein sequence ID" value="KAF2086690.1"/>
    <property type="molecule type" value="Genomic_DNA"/>
</dbReference>
<dbReference type="AlphaFoldDB" id="A0A9P4HWT6"/>
<feature type="transmembrane region" description="Helical" evidence="1">
    <location>
        <begin position="46"/>
        <end position="69"/>
    </location>
</feature>
<dbReference type="Pfam" id="PF10058">
    <property type="entry name" value="Zn_ribbon_10"/>
    <property type="match status" value="1"/>
</dbReference>
<sequence>MVSLWPWKDDTSAAGFEKTLSTLATKIAKTGSTNESLRQRSRKVRVVWTLWAGFAYILVFVVLTFITGWQNWGPVEGTALASGLPIIWLVRMALNSYYDYRIANTQAHLDHLYKERDATIEKLKAATKYNSTQQLLEKYGSPQPSPVKTPASQGKRRTSGNNPQNQQKPPQQQMLPPQARTNMAPPPTANIQRRLPPSPDPTTPSPQTPQPPPSLHTPNRLPHGPTADEPSESFAPNAFGPAATAAPAQQQYAPGPAPSHWWDRLVDAMIGEDETLARNRFALICAHCRLVNGQAPPGIKTIEEVGQWRCQGCREWNGVESEARKLVKEFGGERMGAAERLREDGEGVKENREMVEVLKGQEMSDDDGEDDIGRKAAGGDGSDGAVDEDEPPAGSTRSKTRGRSKEK</sequence>
<dbReference type="PANTHER" id="PTHR22166:SF12">
    <property type="entry name" value="ENDOPLASMIC RETICULUM JUNCTION FORMATION PROTEIN LUNAPARK"/>
    <property type="match status" value="1"/>
</dbReference>
<accession>A0A9P4HWT6</accession>
<dbReference type="OrthoDB" id="1725934at2759"/>
<reference evidence="4" key="1">
    <citation type="journal article" date="2020" name="Stud. Mycol.">
        <title>101 Dothideomycetes genomes: a test case for predicting lifestyles and emergence of pathogens.</title>
        <authorList>
            <person name="Haridas S."/>
            <person name="Albert R."/>
            <person name="Binder M."/>
            <person name="Bloem J."/>
            <person name="Labutti K."/>
            <person name="Salamov A."/>
            <person name="Andreopoulos B."/>
            <person name="Baker S."/>
            <person name="Barry K."/>
            <person name="Bills G."/>
            <person name="Bluhm B."/>
            <person name="Cannon C."/>
            <person name="Castanera R."/>
            <person name="Culley D."/>
            <person name="Daum C."/>
            <person name="Ezra D."/>
            <person name="Gonzalez J."/>
            <person name="Henrissat B."/>
            <person name="Kuo A."/>
            <person name="Liang C."/>
            <person name="Lipzen A."/>
            <person name="Lutzoni F."/>
            <person name="Magnuson J."/>
            <person name="Mondo S."/>
            <person name="Nolan M."/>
            <person name="Ohm R."/>
            <person name="Pangilinan J."/>
            <person name="Park H.-J."/>
            <person name="Ramirez L."/>
            <person name="Alfaro M."/>
            <person name="Sun H."/>
            <person name="Tritt A."/>
            <person name="Yoshinaga Y."/>
            <person name="Zwiers L.-H."/>
            <person name="Turgeon B."/>
            <person name="Goodwin S."/>
            <person name="Spatafora J."/>
            <person name="Crous P."/>
            <person name="Grigoriev I."/>
        </authorList>
    </citation>
    <scope>NUCLEOTIDE SEQUENCE</scope>
    <source>
        <strain evidence="4">CBS 121410</strain>
    </source>
</reference>